<dbReference type="InterPro" id="IPR019757">
    <property type="entry name" value="Pept_S26A_signal_pept_1_Lys-AS"/>
</dbReference>
<evidence type="ECO:0000256" key="1">
    <source>
        <dbReference type="ARBA" id="ARBA00004434"/>
    </source>
</evidence>
<dbReference type="EMBL" id="CP119946">
    <property type="protein sequence ID" value="WFD00258.1"/>
    <property type="molecule type" value="Genomic_DNA"/>
</dbReference>
<dbReference type="InterPro" id="IPR036286">
    <property type="entry name" value="LexA/Signal_pep-like_sf"/>
</dbReference>
<evidence type="ECO:0000256" key="7">
    <source>
        <dbReference type="ARBA" id="ARBA00022801"/>
    </source>
</evidence>
<dbReference type="InterPro" id="IPR037730">
    <property type="entry name" value="IMP2"/>
</dbReference>
<evidence type="ECO:0000313" key="14">
    <source>
        <dbReference type="EMBL" id="WFD00258.1"/>
    </source>
</evidence>
<gene>
    <name evidence="14" type="ORF">MYAM1_003006</name>
</gene>
<feature type="region of interest" description="Disordered" evidence="12">
    <location>
        <begin position="1"/>
        <end position="26"/>
    </location>
</feature>
<dbReference type="Gene3D" id="2.10.109.10">
    <property type="entry name" value="Umud Fragment, subunit A"/>
    <property type="match status" value="1"/>
</dbReference>
<sequence>MREILSRKASSQSGSAASSTTTPRPSSVSGVLWQILAWVPVALFVGGHVVSLASVKGSSMSPTFNPIDPSQALYPSTLPRTDIVLLNRLVTATDTYKKGDIVTLYSPNDPNLLIIKRILALGGDTVRLWIPRGVDLAPAPLLGEEQGLTSMAYTNIYHHALREMAHETEEHASGAWLTITIPKNHAWVEGDASALQPRQANILRAEAKSRDKSS</sequence>
<dbReference type="PROSITE" id="PS00760">
    <property type="entry name" value="SPASE_I_2"/>
    <property type="match status" value="1"/>
</dbReference>
<keyword evidence="5" id="KW-0812">Transmembrane</keyword>
<dbReference type="InterPro" id="IPR019533">
    <property type="entry name" value="Peptidase_S26"/>
</dbReference>
<dbReference type="InterPro" id="IPR000223">
    <property type="entry name" value="Pept_S26A_signal_pept_1"/>
</dbReference>
<evidence type="ECO:0000256" key="6">
    <source>
        <dbReference type="ARBA" id="ARBA00022792"/>
    </source>
</evidence>
<keyword evidence="6" id="KW-0999">Mitochondrion inner membrane</keyword>
<dbReference type="Proteomes" id="UP001219567">
    <property type="component" value="Chromosome 4"/>
</dbReference>
<dbReference type="CDD" id="cd06530">
    <property type="entry name" value="S26_SPase_I"/>
    <property type="match status" value="1"/>
</dbReference>
<evidence type="ECO:0000256" key="5">
    <source>
        <dbReference type="ARBA" id="ARBA00022692"/>
    </source>
</evidence>
<evidence type="ECO:0000256" key="3">
    <source>
        <dbReference type="ARBA" id="ARBA00013650"/>
    </source>
</evidence>
<dbReference type="GO" id="GO:0006465">
    <property type="term" value="P:signal peptide processing"/>
    <property type="evidence" value="ECO:0007669"/>
    <property type="project" value="InterPro"/>
</dbReference>
<dbReference type="GO" id="GO:0004252">
    <property type="term" value="F:serine-type endopeptidase activity"/>
    <property type="evidence" value="ECO:0007669"/>
    <property type="project" value="InterPro"/>
</dbReference>
<comment type="subcellular location">
    <subcellularLocation>
        <location evidence="1">Mitochondrion inner membrane</location>
        <topology evidence="1">Single-pass membrane protein</topology>
    </subcellularLocation>
</comment>
<keyword evidence="15" id="KW-1185">Reference proteome</keyword>
<keyword evidence="8" id="KW-1133">Transmembrane helix</keyword>
<keyword evidence="4" id="KW-0645">Protease</keyword>
<dbReference type="AlphaFoldDB" id="A0AAJ6CHG8"/>
<evidence type="ECO:0000256" key="11">
    <source>
        <dbReference type="PIRSR" id="PIRSR600223-1"/>
    </source>
</evidence>
<comment type="similarity">
    <text evidence="2">Belongs to the peptidase S26 family. IMP2 subfamily.</text>
</comment>
<keyword evidence="7" id="KW-0378">Hydrolase</keyword>
<dbReference type="GO" id="GO:0042720">
    <property type="term" value="C:mitochondrial inner membrane peptidase complex"/>
    <property type="evidence" value="ECO:0007669"/>
    <property type="project" value="InterPro"/>
</dbReference>
<feature type="compositionally biased region" description="Low complexity" evidence="12">
    <location>
        <begin position="7"/>
        <end position="26"/>
    </location>
</feature>
<dbReference type="PRINTS" id="PR00727">
    <property type="entry name" value="LEADERPTASE"/>
</dbReference>
<evidence type="ECO:0000256" key="2">
    <source>
        <dbReference type="ARBA" id="ARBA00007066"/>
    </source>
</evidence>
<keyword evidence="9" id="KW-0496">Mitochondrion</keyword>
<protein>
    <recommendedName>
        <fullName evidence="3">Mitochondrial inner membrane protease subunit 2</fullName>
    </recommendedName>
</protein>
<proteinExistence type="inferred from homology"/>
<keyword evidence="10" id="KW-0472">Membrane</keyword>
<evidence type="ECO:0000256" key="12">
    <source>
        <dbReference type="SAM" id="MobiDB-lite"/>
    </source>
</evidence>
<dbReference type="PANTHER" id="PTHR46041:SF2">
    <property type="entry name" value="MITOCHONDRIAL INNER MEMBRANE PROTEASE SUBUNIT 2"/>
    <property type="match status" value="1"/>
</dbReference>
<dbReference type="SUPFAM" id="SSF51306">
    <property type="entry name" value="LexA/Signal peptidase"/>
    <property type="match status" value="1"/>
</dbReference>
<evidence type="ECO:0000256" key="9">
    <source>
        <dbReference type="ARBA" id="ARBA00023128"/>
    </source>
</evidence>
<dbReference type="Pfam" id="PF10502">
    <property type="entry name" value="Peptidase_S26"/>
    <property type="match status" value="1"/>
</dbReference>
<evidence type="ECO:0000256" key="10">
    <source>
        <dbReference type="ARBA" id="ARBA00023136"/>
    </source>
</evidence>
<organism evidence="14 15">
    <name type="scientific">Malassezia yamatoensis</name>
    <dbReference type="NCBI Taxonomy" id="253288"/>
    <lineage>
        <taxon>Eukaryota</taxon>
        <taxon>Fungi</taxon>
        <taxon>Dikarya</taxon>
        <taxon>Basidiomycota</taxon>
        <taxon>Ustilaginomycotina</taxon>
        <taxon>Malasseziomycetes</taxon>
        <taxon>Malasseziales</taxon>
        <taxon>Malasseziaceae</taxon>
        <taxon>Malassezia</taxon>
    </lineage>
</organism>
<feature type="active site" evidence="11">
    <location>
        <position position="116"/>
    </location>
</feature>
<reference evidence="14 15" key="1">
    <citation type="submission" date="2023-03" db="EMBL/GenBank/DDBJ databases">
        <title>Mating type loci evolution in Malassezia.</title>
        <authorList>
            <person name="Coelho M.A."/>
        </authorList>
    </citation>
    <scope>NUCLEOTIDE SEQUENCE [LARGE SCALE GENOMIC DNA]</scope>
    <source>
        <strain evidence="14 15">CBS 9725</strain>
    </source>
</reference>
<evidence type="ECO:0000256" key="4">
    <source>
        <dbReference type="ARBA" id="ARBA00022670"/>
    </source>
</evidence>
<accession>A0AAJ6CHG8</accession>
<evidence type="ECO:0000259" key="13">
    <source>
        <dbReference type="Pfam" id="PF10502"/>
    </source>
</evidence>
<evidence type="ECO:0000256" key="8">
    <source>
        <dbReference type="ARBA" id="ARBA00022989"/>
    </source>
</evidence>
<evidence type="ECO:0000313" key="15">
    <source>
        <dbReference type="Proteomes" id="UP001219567"/>
    </source>
</evidence>
<name>A0AAJ6CHG8_9BASI</name>
<feature type="active site" evidence="11">
    <location>
        <position position="59"/>
    </location>
</feature>
<feature type="domain" description="Peptidase S26" evidence="13">
    <location>
        <begin position="33"/>
        <end position="191"/>
    </location>
</feature>
<dbReference type="GO" id="GO:0006627">
    <property type="term" value="P:protein processing involved in protein targeting to mitochondrion"/>
    <property type="evidence" value="ECO:0007669"/>
    <property type="project" value="InterPro"/>
</dbReference>
<dbReference type="PANTHER" id="PTHR46041">
    <property type="entry name" value="MITOCHONDRIAL INNER MEMBRANE PROTEASE SUBUNIT 2"/>
    <property type="match status" value="1"/>
</dbReference>